<evidence type="ECO:0000256" key="1">
    <source>
        <dbReference type="SAM" id="MobiDB-lite"/>
    </source>
</evidence>
<dbReference type="GO" id="GO:0004521">
    <property type="term" value="F:RNA endonuclease activity"/>
    <property type="evidence" value="ECO:0007669"/>
    <property type="project" value="TreeGrafter"/>
</dbReference>
<evidence type="ECO:0000313" key="3">
    <source>
        <dbReference type="EMBL" id="SHO64124.1"/>
    </source>
</evidence>
<accession>A0A1M7ZGX3</accession>
<dbReference type="RefSeq" id="WP_073627421.1">
    <property type="nucleotide sequence ID" value="NZ_FRXO01000003.1"/>
</dbReference>
<feature type="region of interest" description="Disordered" evidence="1">
    <location>
        <begin position="342"/>
        <end position="365"/>
    </location>
</feature>
<dbReference type="EMBL" id="FRXO01000003">
    <property type="protein sequence ID" value="SHO64124.1"/>
    <property type="molecule type" value="Genomic_DNA"/>
</dbReference>
<dbReference type="InterPro" id="IPR036866">
    <property type="entry name" value="RibonucZ/Hydroxyglut_hydro"/>
</dbReference>
<dbReference type="SMART" id="SM00849">
    <property type="entry name" value="Lactamase_B"/>
    <property type="match status" value="1"/>
</dbReference>
<name>A0A1M7ZGX3_9HYPH</name>
<dbReference type="Pfam" id="PF12706">
    <property type="entry name" value="Lactamase_B_2"/>
    <property type="match status" value="1"/>
</dbReference>
<protein>
    <submittedName>
        <fullName evidence="3">Putative mRNA 3-end processing factor</fullName>
    </submittedName>
</protein>
<keyword evidence="4" id="KW-1185">Reference proteome</keyword>
<dbReference type="STRING" id="1123029.SAMN02745172_01595"/>
<gene>
    <name evidence="3" type="ORF">SAMN02745172_01595</name>
</gene>
<dbReference type="InterPro" id="IPR001279">
    <property type="entry name" value="Metallo-B-lactamas"/>
</dbReference>
<sequence>MAVFGISSPDRRLRPSDLLARVPGGLAAPPAGAMIDPARGVELALVTHGHSDHARAGHDTVVATAETLAIMAARLGRTFARRTVTARYGEPMRIGEATVTFFPAGHVLGSAQILIEAGGARAVVSGDYKRQADPTCLPFEVVPCDLFVTEATFALPVFRHPEARDEIAKLLASQAMFPERAHLVGAYTLGKAQRVIAELRTAGYDRPIHLHGAMVAICALYEAFGVALGDLRPVDLKARDPLAGEIVLCPPQAVGDRWAGRFADPVSAFASGWMRVRAHARMRGVELPLVISDHADWEDLCTTIVETGAREVWVTHGEETALVHWCTGRGIDATPLRLVDYGREDGEDELPPPPSGDAGEPEATP</sequence>
<dbReference type="NCBIfam" id="TIGR04122">
    <property type="entry name" value="Xnuc_lig_assoc"/>
    <property type="match status" value="1"/>
</dbReference>
<dbReference type="OrthoDB" id="9803916at2"/>
<dbReference type="Gene3D" id="3.60.15.10">
    <property type="entry name" value="Ribonuclease Z/Hydroxyacylglutathione hydrolase-like"/>
    <property type="match status" value="1"/>
</dbReference>
<evidence type="ECO:0000313" key="4">
    <source>
        <dbReference type="Proteomes" id="UP000186406"/>
    </source>
</evidence>
<dbReference type="Proteomes" id="UP000186406">
    <property type="component" value="Unassembled WGS sequence"/>
</dbReference>
<dbReference type="AlphaFoldDB" id="A0A1M7ZGX3"/>
<evidence type="ECO:0000259" key="2">
    <source>
        <dbReference type="SMART" id="SM00849"/>
    </source>
</evidence>
<reference evidence="3 4" key="1">
    <citation type="submission" date="2016-12" db="EMBL/GenBank/DDBJ databases">
        <authorList>
            <person name="Song W.-J."/>
            <person name="Kurnit D.M."/>
        </authorList>
    </citation>
    <scope>NUCLEOTIDE SEQUENCE [LARGE SCALE GENOMIC DNA]</scope>
    <source>
        <strain evidence="3 4">DSM 19599</strain>
    </source>
</reference>
<proteinExistence type="predicted"/>
<dbReference type="PANTHER" id="PTHR11203:SF49">
    <property type="entry name" value="BLL1145 PROTEIN"/>
    <property type="match status" value="1"/>
</dbReference>
<organism evidence="3 4">
    <name type="scientific">Pseudoxanthobacter soli DSM 19599</name>
    <dbReference type="NCBI Taxonomy" id="1123029"/>
    <lineage>
        <taxon>Bacteria</taxon>
        <taxon>Pseudomonadati</taxon>
        <taxon>Pseudomonadota</taxon>
        <taxon>Alphaproteobacteria</taxon>
        <taxon>Hyphomicrobiales</taxon>
        <taxon>Segnochrobactraceae</taxon>
        <taxon>Pseudoxanthobacter</taxon>
    </lineage>
</organism>
<dbReference type="InterPro" id="IPR026360">
    <property type="entry name" value="Xnuc_lig_assoc"/>
</dbReference>
<feature type="domain" description="Metallo-beta-lactamase" evidence="2">
    <location>
        <begin position="21"/>
        <end position="187"/>
    </location>
</feature>
<dbReference type="SUPFAM" id="SSF56281">
    <property type="entry name" value="Metallo-hydrolase/oxidoreductase"/>
    <property type="match status" value="1"/>
</dbReference>
<dbReference type="InterPro" id="IPR050698">
    <property type="entry name" value="MBL"/>
</dbReference>
<dbReference type="PANTHER" id="PTHR11203">
    <property type="entry name" value="CLEAVAGE AND POLYADENYLATION SPECIFICITY FACTOR FAMILY MEMBER"/>
    <property type="match status" value="1"/>
</dbReference>